<dbReference type="OrthoDB" id="9801479at2"/>
<dbReference type="AlphaFoldDB" id="A0A561SXE3"/>
<reference evidence="2 3" key="1">
    <citation type="submission" date="2019-06" db="EMBL/GenBank/DDBJ databases">
        <title>Sequencing the genomes of 1000 actinobacteria strains.</title>
        <authorList>
            <person name="Klenk H.-P."/>
        </authorList>
    </citation>
    <scope>NUCLEOTIDE SEQUENCE [LARGE SCALE GENOMIC DNA]</scope>
    <source>
        <strain evidence="2 3">DSM 45671</strain>
    </source>
</reference>
<proteinExistence type="predicted"/>
<dbReference type="InterPro" id="IPR008254">
    <property type="entry name" value="Flavodoxin/NO_synth"/>
</dbReference>
<gene>
    <name evidence="2" type="ORF">FHX44_115471</name>
</gene>
<evidence type="ECO:0000313" key="2">
    <source>
        <dbReference type="EMBL" id="TWF79538.1"/>
    </source>
</evidence>
<dbReference type="Proteomes" id="UP000321261">
    <property type="component" value="Unassembled WGS sequence"/>
</dbReference>
<organism evidence="2 3">
    <name type="scientific">Pseudonocardia hierapolitana</name>
    <dbReference type="NCBI Taxonomy" id="1128676"/>
    <lineage>
        <taxon>Bacteria</taxon>
        <taxon>Bacillati</taxon>
        <taxon>Actinomycetota</taxon>
        <taxon>Actinomycetes</taxon>
        <taxon>Pseudonocardiales</taxon>
        <taxon>Pseudonocardiaceae</taxon>
        <taxon>Pseudonocardia</taxon>
    </lineage>
</organism>
<dbReference type="InterPro" id="IPR029039">
    <property type="entry name" value="Flavoprotein-like_sf"/>
</dbReference>
<evidence type="ECO:0000259" key="1">
    <source>
        <dbReference type="PROSITE" id="PS50902"/>
    </source>
</evidence>
<dbReference type="PROSITE" id="PS50902">
    <property type="entry name" value="FLAVODOXIN_LIKE"/>
    <property type="match status" value="1"/>
</dbReference>
<protein>
    <submittedName>
        <fullName evidence="2">NAD(P)H dehydrogenase (Quinone)</fullName>
    </submittedName>
</protein>
<dbReference type="SUPFAM" id="SSF52218">
    <property type="entry name" value="Flavoproteins"/>
    <property type="match status" value="1"/>
</dbReference>
<dbReference type="RefSeq" id="WP_147258379.1">
    <property type="nucleotide sequence ID" value="NZ_VIWU01000001.1"/>
</dbReference>
<accession>A0A561SXE3</accession>
<dbReference type="GO" id="GO:0010181">
    <property type="term" value="F:FMN binding"/>
    <property type="evidence" value="ECO:0007669"/>
    <property type="project" value="InterPro"/>
</dbReference>
<feature type="domain" description="Flavodoxin-like" evidence="1">
    <location>
        <begin position="6"/>
        <end position="163"/>
    </location>
</feature>
<keyword evidence="3" id="KW-1185">Reference proteome</keyword>
<name>A0A561SXE3_9PSEU</name>
<evidence type="ECO:0000313" key="3">
    <source>
        <dbReference type="Proteomes" id="UP000321261"/>
    </source>
</evidence>
<sequence length="176" mass="18150">MEQPKVSVIHLGTADGIQALAKEVATGAEEVGAVVRIRRVPDHAAAAQAGVGNLATPDDVRWADAVVLGSPSRYGSLASPLRSFLETLEPLGGGRQREIVWSGFASDDGVLHGGHEATLMTLFRALLRLDGVLVPAPRAQDLDGRAVARQTGRDVARVAGRLLAGAAAEGGPVPVA</sequence>
<comment type="caution">
    <text evidence="2">The sequence shown here is derived from an EMBL/GenBank/DDBJ whole genome shotgun (WGS) entry which is preliminary data.</text>
</comment>
<dbReference type="EMBL" id="VIWU01000001">
    <property type="protein sequence ID" value="TWF79538.1"/>
    <property type="molecule type" value="Genomic_DNA"/>
</dbReference>
<dbReference type="Gene3D" id="3.40.50.360">
    <property type="match status" value="1"/>
</dbReference>